<dbReference type="InterPro" id="IPR023214">
    <property type="entry name" value="HAD_sf"/>
</dbReference>
<reference evidence="1 2" key="1">
    <citation type="journal article" date="2023" name="ISME J.">
        <title>Thermophilic Dehalococcoidia with unusual traits shed light on an unexpected past.</title>
        <authorList>
            <person name="Palmer M."/>
            <person name="Covington J.K."/>
            <person name="Zhou E.M."/>
            <person name="Thomas S.C."/>
            <person name="Habib N."/>
            <person name="Seymour C.O."/>
            <person name="Lai D."/>
            <person name="Johnston J."/>
            <person name="Hashimi A."/>
            <person name="Jiao J.Y."/>
            <person name="Muok A.R."/>
            <person name="Liu L."/>
            <person name="Xian W.D."/>
            <person name="Zhi X.Y."/>
            <person name="Li M.M."/>
            <person name="Silva L.P."/>
            <person name="Bowen B.P."/>
            <person name="Louie K."/>
            <person name="Briegel A."/>
            <person name="Pett-Ridge J."/>
            <person name="Weber P.K."/>
            <person name="Tocheva E.I."/>
            <person name="Woyke T."/>
            <person name="Northen T.R."/>
            <person name="Mayali X."/>
            <person name="Li W.J."/>
            <person name="Hedlund B.P."/>
        </authorList>
    </citation>
    <scope>NUCLEOTIDE SEQUENCE [LARGE SCALE GENOMIC DNA]</scope>
    <source>
        <strain evidence="1 2">YIM 72310</strain>
    </source>
</reference>
<dbReference type="Proteomes" id="UP001212803">
    <property type="component" value="Chromosome"/>
</dbReference>
<protein>
    <submittedName>
        <fullName evidence="1">Haloacid dehalogenase-like hydrolase</fullName>
    </submittedName>
</protein>
<dbReference type="SFLD" id="SFLDG01129">
    <property type="entry name" value="C1.5:_HAD__Beta-PGM__Phosphata"/>
    <property type="match status" value="1"/>
</dbReference>
<dbReference type="PANTHER" id="PTHR43434">
    <property type="entry name" value="PHOSPHOGLYCOLATE PHOSPHATASE"/>
    <property type="match status" value="1"/>
</dbReference>
<dbReference type="Gene3D" id="3.40.50.1000">
    <property type="entry name" value="HAD superfamily/HAD-like"/>
    <property type="match status" value="1"/>
</dbReference>
<evidence type="ECO:0000313" key="1">
    <source>
        <dbReference type="EMBL" id="WBL35210.1"/>
    </source>
</evidence>
<dbReference type="InterPro" id="IPR023198">
    <property type="entry name" value="PGP-like_dom2"/>
</dbReference>
<evidence type="ECO:0000313" key="2">
    <source>
        <dbReference type="Proteomes" id="UP001212803"/>
    </source>
</evidence>
<dbReference type="EMBL" id="CP115149">
    <property type="protein sequence ID" value="WBL35210.1"/>
    <property type="molecule type" value="Genomic_DNA"/>
</dbReference>
<dbReference type="PANTHER" id="PTHR43434:SF1">
    <property type="entry name" value="PHOSPHOGLYCOLATE PHOSPHATASE"/>
    <property type="match status" value="1"/>
</dbReference>
<dbReference type="InterPro" id="IPR041492">
    <property type="entry name" value="HAD_2"/>
</dbReference>
<dbReference type="InterPro" id="IPR036412">
    <property type="entry name" value="HAD-like_sf"/>
</dbReference>
<sequence>MAPLLLFDIDLTLIATSGAGRLALDRAFERVVGVPSATGGVRFDGRTDRAIIAEVLQRCGSPAARFPDVRDAYLAELPGALREKGGEILPGVEPLLDALARELPGIGLATGNLRAGARAKLGHFGLWHRFAAGGFGDDHTDRADLVRAGIAALAAALGAAPDPASAVVIGDTPLDVAAARAAGARAVAVATGRYTAHDLRAAGADAVLPGFADLDRALAAILP</sequence>
<dbReference type="Gene3D" id="1.10.150.240">
    <property type="entry name" value="Putative phosphatase, domain 2"/>
    <property type="match status" value="1"/>
</dbReference>
<dbReference type="SUPFAM" id="SSF56784">
    <property type="entry name" value="HAD-like"/>
    <property type="match status" value="1"/>
</dbReference>
<dbReference type="SFLD" id="SFLDS00003">
    <property type="entry name" value="Haloacid_Dehalogenase"/>
    <property type="match status" value="1"/>
</dbReference>
<proteinExistence type="predicted"/>
<dbReference type="InterPro" id="IPR050155">
    <property type="entry name" value="HAD-like_hydrolase_sf"/>
</dbReference>
<keyword evidence="2" id="KW-1185">Reference proteome</keyword>
<organism evidence="1 2">
    <name type="scientific">Tepidiforma flava</name>
    <dbReference type="NCBI Taxonomy" id="3004094"/>
    <lineage>
        <taxon>Bacteria</taxon>
        <taxon>Bacillati</taxon>
        <taxon>Chloroflexota</taxon>
        <taxon>Tepidiformia</taxon>
        <taxon>Tepidiformales</taxon>
        <taxon>Tepidiformaceae</taxon>
        <taxon>Tepidiforma</taxon>
    </lineage>
</organism>
<dbReference type="Pfam" id="PF13419">
    <property type="entry name" value="HAD_2"/>
    <property type="match status" value="1"/>
</dbReference>
<name>A0ABY7M3Q7_9CHLR</name>
<gene>
    <name evidence="1" type="ORF">O0235_10460</name>
</gene>
<dbReference type="RefSeq" id="WP_270055738.1">
    <property type="nucleotide sequence ID" value="NZ_CP115149.1"/>
</dbReference>
<accession>A0ABY7M3Q7</accession>